<dbReference type="Gene3D" id="3.30.420.40">
    <property type="match status" value="1"/>
</dbReference>
<dbReference type="RefSeq" id="WP_115938718.1">
    <property type="nucleotide sequence ID" value="NZ_JARJNT010000002.1"/>
</dbReference>
<accession>A0ABX9I9W9</accession>
<evidence type="ECO:0000259" key="1">
    <source>
        <dbReference type="Pfam" id="PF02541"/>
    </source>
</evidence>
<dbReference type="EMBL" id="PCZS01000002">
    <property type="protein sequence ID" value="REB69050.1"/>
    <property type="molecule type" value="Genomic_DNA"/>
</dbReference>
<sequence>MSGTHTVAAIDCGTNSIRLLIASAGSDGRLVEQARELELVRLGEGVDATGAFRPDALERTFAACRSFAAMVEQHDCDQVRFVATSAARDVSNRNAFFTGVRQALGVDAEVIDGTEEARLSFAGAMSGVQVSDEPVLVIDCGGGSTELVLGRGTGIDSQVSINIGSVRLRERFLHDDPPTVEQIDAARKYVRETLASCPVDVAAARTVIGVAGTVTSLSAIEQGLTEYDRAKVHRSVLTVGQISELAGKLLSSTVDEVEQMGPLKRRRAEVLCGGALIIDEICCLATAGRLVVSETDILDGMALAMLAQGS</sequence>
<keyword evidence="3" id="KW-1185">Reference proteome</keyword>
<dbReference type="SUPFAM" id="SSF53067">
    <property type="entry name" value="Actin-like ATPase domain"/>
    <property type="match status" value="2"/>
</dbReference>
<dbReference type="PANTHER" id="PTHR30005">
    <property type="entry name" value="EXOPOLYPHOSPHATASE"/>
    <property type="match status" value="1"/>
</dbReference>
<proteinExistence type="predicted"/>
<protein>
    <submittedName>
        <fullName evidence="2">Exopolyphosphatase</fullName>
    </submittedName>
</protein>
<name>A0ABX9I9W9_9ACTN</name>
<dbReference type="InterPro" id="IPR003695">
    <property type="entry name" value="Ppx_GppA_N"/>
</dbReference>
<dbReference type="Proteomes" id="UP000256324">
    <property type="component" value="Unassembled WGS sequence"/>
</dbReference>
<organism evidence="2 3">
    <name type="scientific">Cutibacterium namnetense</name>
    <dbReference type="NCBI Taxonomy" id="1574624"/>
    <lineage>
        <taxon>Bacteria</taxon>
        <taxon>Bacillati</taxon>
        <taxon>Actinomycetota</taxon>
        <taxon>Actinomycetes</taxon>
        <taxon>Propionibacteriales</taxon>
        <taxon>Propionibacteriaceae</taxon>
        <taxon>Cutibacterium</taxon>
    </lineage>
</organism>
<dbReference type="CDD" id="cd24119">
    <property type="entry name" value="ASKHA_NBD_MtPPX2-like"/>
    <property type="match status" value="1"/>
</dbReference>
<evidence type="ECO:0000313" key="3">
    <source>
        <dbReference type="Proteomes" id="UP000256324"/>
    </source>
</evidence>
<feature type="domain" description="Ppx/GppA phosphatase N-terminal" evidence="1">
    <location>
        <begin position="34"/>
        <end position="303"/>
    </location>
</feature>
<evidence type="ECO:0000313" key="2">
    <source>
        <dbReference type="EMBL" id="REB69050.1"/>
    </source>
</evidence>
<dbReference type="InterPro" id="IPR043129">
    <property type="entry name" value="ATPase_NBD"/>
</dbReference>
<gene>
    <name evidence="2" type="ORF">CP880_06100</name>
</gene>
<dbReference type="Pfam" id="PF02541">
    <property type="entry name" value="Ppx-GppA"/>
    <property type="match status" value="1"/>
</dbReference>
<dbReference type="PANTHER" id="PTHR30005:SF13">
    <property type="entry name" value="EXOPOLYPHOSPHATASE 2"/>
    <property type="match status" value="1"/>
</dbReference>
<dbReference type="Gene3D" id="3.30.420.150">
    <property type="entry name" value="Exopolyphosphatase. Domain 2"/>
    <property type="match status" value="1"/>
</dbReference>
<dbReference type="InterPro" id="IPR050273">
    <property type="entry name" value="GppA/Ppx_hydrolase"/>
</dbReference>
<comment type="caution">
    <text evidence="2">The sequence shown here is derived from an EMBL/GenBank/DDBJ whole genome shotgun (WGS) entry which is preliminary data.</text>
</comment>
<reference evidence="2 3" key="1">
    <citation type="submission" date="2017-09" db="EMBL/GenBank/DDBJ databases">
        <authorList>
            <person name="Bumgarner R.E."/>
        </authorList>
    </citation>
    <scope>NUCLEOTIDE SEQUENCE [LARGE SCALE GENOMIC DNA]</scope>
    <source>
        <strain evidence="2 3">T34998</strain>
    </source>
</reference>